<evidence type="ECO:0000313" key="2">
    <source>
        <dbReference type="EMBL" id="TKR93047.1"/>
    </source>
</evidence>
<comment type="caution">
    <text evidence="2">The sequence shown here is derived from an EMBL/GenBank/DDBJ whole genome shotgun (WGS) entry which is preliminary data.</text>
</comment>
<evidence type="ECO:0008006" key="4">
    <source>
        <dbReference type="Google" id="ProtNLM"/>
    </source>
</evidence>
<dbReference type="OrthoDB" id="10416024at2759"/>
<accession>A0A4U5P9R6</accession>
<reference evidence="2 3" key="1">
    <citation type="journal article" date="2015" name="Genome Biol.">
        <title>Comparative genomics of Steinernema reveals deeply conserved gene regulatory networks.</title>
        <authorList>
            <person name="Dillman A.R."/>
            <person name="Macchietto M."/>
            <person name="Porter C.F."/>
            <person name="Rogers A."/>
            <person name="Williams B."/>
            <person name="Antoshechkin I."/>
            <person name="Lee M.M."/>
            <person name="Goodwin Z."/>
            <person name="Lu X."/>
            <person name="Lewis E.E."/>
            <person name="Goodrich-Blair H."/>
            <person name="Stock S.P."/>
            <person name="Adams B.J."/>
            <person name="Sternberg P.W."/>
            <person name="Mortazavi A."/>
        </authorList>
    </citation>
    <scope>NUCLEOTIDE SEQUENCE [LARGE SCALE GENOMIC DNA]</scope>
    <source>
        <strain evidence="2 3">ALL</strain>
    </source>
</reference>
<evidence type="ECO:0000313" key="3">
    <source>
        <dbReference type="Proteomes" id="UP000298663"/>
    </source>
</evidence>
<reference evidence="2 3" key="2">
    <citation type="journal article" date="2019" name="G3 (Bethesda)">
        <title>Hybrid Assembly of the Genome of the Entomopathogenic Nematode Steinernema carpocapsae Identifies the X-Chromosome.</title>
        <authorList>
            <person name="Serra L."/>
            <person name="Macchietto M."/>
            <person name="Macias-Munoz A."/>
            <person name="McGill C.J."/>
            <person name="Rodriguez I.M."/>
            <person name="Rodriguez B."/>
            <person name="Murad R."/>
            <person name="Mortazavi A."/>
        </authorList>
    </citation>
    <scope>NUCLEOTIDE SEQUENCE [LARGE SCALE GENOMIC DNA]</scope>
    <source>
        <strain evidence="2 3">ALL</strain>
    </source>
</reference>
<feature type="region of interest" description="Disordered" evidence="1">
    <location>
        <begin position="1"/>
        <end position="20"/>
    </location>
</feature>
<gene>
    <name evidence="2" type="ORF">L596_007579</name>
</gene>
<dbReference type="EMBL" id="AZBU02000002">
    <property type="protein sequence ID" value="TKR93047.1"/>
    <property type="molecule type" value="Genomic_DNA"/>
</dbReference>
<evidence type="ECO:0000256" key="1">
    <source>
        <dbReference type="SAM" id="MobiDB-lite"/>
    </source>
</evidence>
<name>A0A4U5P9R6_STECR</name>
<keyword evidence="3" id="KW-1185">Reference proteome</keyword>
<sequence length="313" mass="35718">MEGEPLKKRGRKSNPDRKSLGQLYGEQSTYQLINILRNYPALWTTRVVRAEEWRPVITQMKQKYPDMEEELIRRTWLNLLNGFIYRPERWKWRSVMSFVSSSIIPKYVEEAQNDENVSSSMQMQVEDSLNGDGINEADSVLDDDDLGTDDGQGLVYNHMVNGVNNISYYPNDGLSQNGGASSSANNIVYEDSRFEPPNPHDSQLWQMYEPQLPMASAPLPQSTQENLQQQMSMMANTLNDLAANHQAPQNGGGIDKLLAVLAQGMAPPKYCFGEMIRDRMEAIKSPLLRWQAERRILEAVDEILDNSQVERQE</sequence>
<dbReference type="Proteomes" id="UP000298663">
    <property type="component" value="Unassembled WGS sequence"/>
</dbReference>
<organism evidence="2 3">
    <name type="scientific">Steinernema carpocapsae</name>
    <name type="common">Entomopathogenic nematode</name>
    <dbReference type="NCBI Taxonomy" id="34508"/>
    <lineage>
        <taxon>Eukaryota</taxon>
        <taxon>Metazoa</taxon>
        <taxon>Ecdysozoa</taxon>
        <taxon>Nematoda</taxon>
        <taxon>Chromadorea</taxon>
        <taxon>Rhabditida</taxon>
        <taxon>Tylenchina</taxon>
        <taxon>Panagrolaimomorpha</taxon>
        <taxon>Strongyloidoidea</taxon>
        <taxon>Steinernematidae</taxon>
        <taxon>Steinernema</taxon>
    </lineage>
</organism>
<dbReference type="AlphaFoldDB" id="A0A4U5P9R6"/>
<protein>
    <recommendedName>
        <fullName evidence="4">MADF domain-containing protein</fullName>
    </recommendedName>
</protein>
<proteinExistence type="predicted"/>
<feature type="compositionally biased region" description="Basic and acidic residues" evidence="1">
    <location>
        <begin position="1"/>
        <end position="19"/>
    </location>
</feature>